<keyword evidence="2" id="KW-1185">Reference proteome</keyword>
<proteinExistence type="predicted"/>
<organism evidence="1 2">
    <name type="scientific">Megalops atlanticus</name>
    <name type="common">Tarpon</name>
    <name type="synonym">Clupea gigantea</name>
    <dbReference type="NCBI Taxonomy" id="7932"/>
    <lineage>
        <taxon>Eukaryota</taxon>
        <taxon>Metazoa</taxon>
        <taxon>Chordata</taxon>
        <taxon>Craniata</taxon>
        <taxon>Vertebrata</taxon>
        <taxon>Euteleostomi</taxon>
        <taxon>Actinopterygii</taxon>
        <taxon>Neopterygii</taxon>
        <taxon>Teleostei</taxon>
        <taxon>Elopiformes</taxon>
        <taxon>Megalopidae</taxon>
        <taxon>Megalops</taxon>
    </lineage>
</organism>
<name>A0A9D3PID6_MEGAT</name>
<dbReference type="OrthoDB" id="8964214at2759"/>
<evidence type="ECO:0008006" key="3">
    <source>
        <dbReference type="Google" id="ProtNLM"/>
    </source>
</evidence>
<sequence>MACCETPSEQSCPELQVVLLGLPGPYEGANSDDFSQYKRLILFGRTGWGKSASGNTILVEYVMTTNSLFIPII</sequence>
<protein>
    <recommendedName>
        <fullName evidence="3">AIG1-type G domain-containing protein</fullName>
    </recommendedName>
</protein>
<reference evidence="1" key="1">
    <citation type="submission" date="2021-01" db="EMBL/GenBank/DDBJ databases">
        <authorList>
            <person name="Zahm M."/>
            <person name="Roques C."/>
            <person name="Cabau C."/>
            <person name="Klopp C."/>
            <person name="Donnadieu C."/>
            <person name="Jouanno E."/>
            <person name="Lampietro C."/>
            <person name="Louis A."/>
            <person name="Herpin A."/>
            <person name="Echchiki A."/>
            <person name="Berthelot C."/>
            <person name="Parey E."/>
            <person name="Roest-Crollius H."/>
            <person name="Braasch I."/>
            <person name="Postlethwait J."/>
            <person name="Bobe J."/>
            <person name="Montfort J."/>
            <person name="Bouchez O."/>
            <person name="Begum T."/>
            <person name="Mejri S."/>
            <person name="Adams A."/>
            <person name="Chen W.-J."/>
            <person name="Guiguen Y."/>
        </authorList>
    </citation>
    <scope>NUCLEOTIDE SEQUENCE</scope>
    <source>
        <strain evidence="1">YG-15Mar2019-1</strain>
        <tissue evidence="1">Brain</tissue>
    </source>
</reference>
<evidence type="ECO:0000313" key="1">
    <source>
        <dbReference type="EMBL" id="KAG7458697.1"/>
    </source>
</evidence>
<comment type="caution">
    <text evidence="1">The sequence shown here is derived from an EMBL/GenBank/DDBJ whole genome shotgun (WGS) entry which is preliminary data.</text>
</comment>
<gene>
    <name evidence="1" type="ORF">MATL_G00223280</name>
</gene>
<dbReference type="Proteomes" id="UP001046870">
    <property type="component" value="Chromosome 20"/>
</dbReference>
<dbReference type="EMBL" id="JAFDVH010000020">
    <property type="protein sequence ID" value="KAG7458697.1"/>
    <property type="molecule type" value="Genomic_DNA"/>
</dbReference>
<accession>A0A9D3PID6</accession>
<evidence type="ECO:0000313" key="2">
    <source>
        <dbReference type="Proteomes" id="UP001046870"/>
    </source>
</evidence>
<dbReference type="AlphaFoldDB" id="A0A9D3PID6"/>